<protein>
    <submittedName>
        <fullName evidence="2">Uncharacterized protein</fullName>
    </submittedName>
</protein>
<feature type="region of interest" description="Disordered" evidence="1">
    <location>
        <begin position="101"/>
        <end position="141"/>
    </location>
</feature>
<dbReference type="EMBL" id="JAGEPF010000006">
    <property type="protein sequence ID" value="MBO2458113.1"/>
    <property type="molecule type" value="Genomic_DNA"/>
</dbReference>
<evidence type="ECO:0000256" key="1">
    <source>
        <dbReference type="SAM" id="MobiDB-lite"/>
    </source>
</evidence>
<evidence type="ECO:0000313" key="3">
    <source>
        <dbReference type="Proteomes" id="UP000680206"/>
    </source>
</evidence>
<keyword evidence="3" id="KW-1185">Reference proteome</keyword>
<evidence type="ECO:0000313" key="2">
    <source>
        <dbReference type="EMBL" id="MBO2458113.1"/>
    </source>
</evidence>
<dbReference type="Proteomes" id="UP000680206">
    <property type="component" value="Unassembled WGS sequence"/>
</dbReference>
<proteinExistence type="predicted"/>
<sequence length="234" mass="25335">MVSLSPAEALGSHAPGVRDLLVEVIRSRHGREAEAHLAKGSRYSMGFGSQWRDLLDDALEALADRGYQSHKLAPAGYELPVVNDSLIYVWRVPGTPDAVSRFASSPTRKNGFSARPPDPMLFEPGFGNEPEPDDEASGEAEKVTVERLVRAVGDSMPVVLVMVHSSPRQLQSIEWAVADLDDEGKVKLTGHEAIWEPELVTADTSSDGESFDSGTPVPPAIEPRKQEGTDPDAR</sequence>
<organism evidence="2 3">
    <name type="scientific">Actinomadura violacea</name>
    <dbReference type="NCBI Taxonomy" id="2819934"/>
    <lineage>
        <taxon>Bacteria</taxon>
        <taxon>Bacillati</taxon>
        <taxon>Actinomycetota</taxon>
        <taxon>Actinomycetes</taxon>
        <taxon>Streptosporangiales</taxon>
        <taxon>Thermomonosporaceae</taxon>
        <taxon>Actinomadura</taxon>
    </lineage>
</organism>
<comment type="caution">
    <text evidence="2">The sequence shown here is derived from an EMBL/GenBank/DDBJ whole genome shotgun (WGS) entry which is preliminary data.</text>
</comment>
<gene>
    <name evidence="2" type="ORF">J4709_11070</name>
</gene>
<reference evidence="2 3" key="1">
    <citation type="submission" date="2021-03" db="EMBL/GenBank/DDBJ databases">
        <title>Actinomadura violae sp. nov., isolated from lichen in Thailand.</title>
        <authorList>
            <person name="Kanchanasin P."/>
            <person name="Saeng-In P."/>
            <person name="Phongsopitanun W."/>
            <person name="Yuki M."/>
            <person name="Kudo T."/>
            <person name="Ohkuma M."/>
            <person name="Tanasupawat S."/>
        </authorList>
    </citation>
    <scope>NUCLEOTIDE SEQUENCE [LARGE SCALE GENOMIC DNA]</scope>
    <source>
        <strain evidence="2 3">LCR2-06</strain>
    </source>
</reference>
<dbReference type="RefSeq" id="WP_208239803.1">
    <property type="nucleotide sequence ID" value="NZ_JAGEPF010000006.1"/>
</dbReference>
<feature type="compositionally biased region" description="Basic and acidic residues" evidence="1">
    <location>
        <begin position="222"/>
        <end position="234"/>
    </location>
</feature>
<accession>A0ABS3RN03</accession>
<name>A0ABS3RN03_9ACTN</name>
<feature type="region of interest" description="Disordered" evidence="1">
    <location>
        <begin position="199"/>
        <end position="234"/>
    </location>
</feature>